<dbReference type="EMBL" id="JAUJYO010000017">
    <property type="protein sequence ID" value="KAK1293496.1"/>
    <property type="molecule type" value="Genomic_DNA"/>
</dbReference>
<evidence type="ECO:0000256" key="1">
    <source>
        <dbReference type="SAM" id="MobiDB-lite"/>
    </source>
</evidence>
<reference evidence="2" key="2">
    <citation type="submission" date="2023-06" db="EMBL/GenBank/DDBJ databases">
        <authorList>
            <person name="Ma L."/>
            <person name="Liu K.-W."/>
            <person name="Li Z."/>
            <person name="Hsiao Y.-Y."/>
            <person name="Qi Y."/>
            <person name="Fu T."/>
            <person name="Tang G."/>
            <person name="Zhang D."/>
            <person name="Sun W.-H."/>
            <person name="Liu D.-K."/>
            <person name="Li Y."/>
            <person name="Chen G.-Z."/>
            <person name="Liu X.-D."/>
            <person name="Liao X.-Y."/>
            <person name="Jiang Y.-T."/>
            <person name="Yu X."/>
            <person name="Hao Y."/>
            <person name="Huang J."/>
            <person name="Zhao X.-W."/>
            <person name="Ke S."/>
            <person name="Chen Y.-Y."/>
            <person name="Wu W.-L."/>
            <person name="Hsu J.-L."/>
            <person name="Lin Y.-F."/>
            <person name="Huang M.-D."/>
            <person name="Li C.-Y."/>
            <person name="Huang L."/>
            <person name="Wang Z.-W."/>
            <person name="Zhao X."/>
            <person name="Zhong W.-Y."/>
            <person name="Peng D.-H."/>
            <person name="Ahmad S."/>
            <person name="Lan S."/>
            <person name="Zhang J.-S."/>
            <person name="Tsai W.-C."/>
            <person name="Van De Peer Y."/>
            <person name="Liu Z.-J."/>
        </authorList>
    </citation>
    <scope>NUCLEOTIDE SEQUENCE</scope>
    <source>
        <strain evidence="2">CP</strain>
        <tissue evidence="2">Leaves</tissue>
    </source>
</reference>
<gene>
    <name evidence="2" type="ORF">QJS10_CPB17g00345</name>
</gene>
<feature type="compositionally biased region" description="Basic and acidic residues" evidence="1">
    <location>
        <begin position="207"/>
        <end position="221"/>
    </location>
</feature>
<keyword evidence="3" id="KW-1185">Reference proteome</keyword>
<accession>A0AAV9CWB7</accession>
<feature type="compositionally biased region" description="Polar residues" evidence="1">
    <location>
        <begin position="1"/>
        <end position="18"/>
    </location>
</feature>
<evidence type="ECO:0000313" key="2">
    <source>
        <dbReference type="EMBL" id="KAK1293496.1"/>
    </source>
</evidence>
<evidence type="ECO:0000313" key="3">
    <source>
        <dbReference type="Proteomes" id="UP001180020"/>
    </source>
</evidence>
<feature type="region of interest" description="Disordered" evidence="1">
    <location>
        <begin position="1"/>
        <end position="46"/>
    </location>
</feature>
<proteinExistence type="predicted"/>
<dbReference type="Proteomes" id="UP001180020">
    <property type="component" value="Unassembled WGS sequence"/>
</dbReference>
<sequence>MKSAPTTSKTGSDKSTIQLKFGAMKPGPAASKNESEKGHMHSNHFSALQEENLEEDLVNGEINEGSMEEEQISNRGTAIHSVASQCKAGSTQEEQISKGGHAINALKISSPHKVLKGDCIAAGMVHAQDTSNIVEGELVVDLSHSDSPVATDPLIANPAPVVVTNSAPIPLIAIVEPKTDQRKTGPRKNKQATNTKKNALVHKKGKAPRDEPIKDFFRELEEVQSPLDSPLKRTDRAMQLYQ</sequence>
<organism evidence="2 3">
    <name type="scientific">Acorus calamus</name>
    <name type="common">Sweet flag</name>
    <dbReference type="NCBI Taxonomy" id="4465"/>
    <lineage>
        <taxon>Eukaryota</taxon>
        <taxon>Viridiplantae</taxon>
        <taxon>Streptophyta</taxon>
        <taxon>Embryophyta</taxon>
        <taxon>Tracheophyta</taxon>
        <taxon>Spermatophyta</taxon>
        <taxon>Magnoliopsida</taxon>
        <taxon>Liliopsida</taxon>
        <taxon>Acoraceae</taxon>
        <taxon>Acorus</taxon>
    </lineage>
</organism>
<reference evidence="2" key="1">
    <citation type="journal article" date="2023" name="Nat. Commun.">
        <title>Diploid and tetraploid genomes of Acorus and the evolution of monocots.</title>
        <authorList>
            <person name="Ma L."/>
            <person name="Liu K.W."/>
            <person name="Li Z."/>
            <person name="Hsiao Y.Y."/>
            <person name="Qi Y."/>
            <person name="Fu T."/>
            <person name="Tang G.D."/>
            <person name="Zhang D."/>
            <person name="Sun W.H."/>
            <person name="Liu D.K."/>
            <person name="Li Y."/>
            <person name="Chen G.Z."/>
            <person name="Liu X.D."/>
            <person name="Liao X.Y."/>
            <person name="Jiang Y.T."/>
            <person name="Yu X."/>
            <person name="Hao Y."/>
            <person name="Huang J."/>
            <person name="Zhao X.W."/>
            <person name="Ke S."/>
            <person name="Chen Y.Y."/>
            <person name="Wu W.L."/>
            <person name="Hsu J.L."/>
            <person name="Lin Y.F."/>
            <person name="Huang M.D."/>
            <person name="Li C.Y."/>
            <person name="Huang L."/>
            <person name="Wang Z.W."/>
            <person name="Zhao X."/>
            <person name="Zhong W.Y."/>
            <person name="Peng D.H."/>
            <person name="Ahmad S."/>
            <person name="Lan S."/>
            <person name="Zhang J.S."/>
            <person name="Tsai W.C."/>
            <person name="Van de Peer Y."/>
            <person name="Liu Z.J."/>
        </authorList>
    </citation>
    <scope>NUCLEOTIDE SEQUENCE</scope>
    <source>
        <strain evidence="2">CP</strain>
    </source>
</reference>
<feature type="region of interest" description="Disordered" evidence="1">
    <location>
        <begin position="177"/>
        <end position="242"/>
    </location>
</feature>
<name>A0AAV9CWB7_ACOCL</name>
<comment type="caution">
    <text evidence="2">The sequence shown here is derived from an EMBL/GenBank/DDBJ whole genome shotgun (WGS) entry which is preliminary data.</text>
</comment>
<dbReference type="AlphaFoldDB" id="A0AAV9CWB7"/>
<protein>
    <submittedName>
        <fullName evidence="2">Uncharacterized protein</fullName>
    </submittedName>
</protein>